<organism evidence="2">
    <name type="scientific">marine metagenome</name>
    <dbReference type="NCBI Taxonomy" id="408172"/>
    <lineage>
        <taxon>unclassified sequences</taxon>
        <taxon>metagenomes</taxon>
        <taxon>ecological metagenomes</taxon>
    </lineage>
</organism>
<dbReference type="AlphaFoldDB" id="A0A382LL03"/>
<evidence type="ECO:0000259" key="1">
    <source>
        <dbReference type="Pfam" id="PF22548"/>
    </source>
</evidence>
<dbReference type="EMBL" id="UINC01086977">
    <property type="protein sequence ID" value="SVC35917.1"/>
    <property type="molecule type" value="Genomic_DNA"/>
</dbReference>
<gene>
    <name evidence="2" type="ORF">METZ01_LOCUS288771</name>
</gene>
<proteinExistence type="predicted"/>
<feature type="domain" description="TOTE conflict system primase" evidence="1">
    <location>
        <begin position="40"/>
        <end position="176"/>
    </location>
</feature>
<evidence type="ECO:0000313" key="2">
    <source>
        <dbReference type="EMBL" id="SVC35917.1"/>
    </source>
</evidence>
<feature type="non-terminal residue" evidence="2">
    <location>
        <position position="255"/>
    </location>
</feature>
<dbReference type="Pfam" id="PF22548">
    <property type="entry name" value="AEP-TOTE"/>
    <property type="match status" value="1"/>
</dbReference>
<accession>A0A382LL03</accession>
<sequence>MLQINDNKILPYLKPFINLYDAGRHEYTKRSLHIKKTDEHGKVKPKYEKGDGPLTDQHYKDHLRGEYGLVVCPVDQEGKCKFGVIDDDTYDKEHTKEIQKKILQMKLPLVPLPSKSGGIHLTLFLEEKKEAIMVRKLLKCLREQLDLPKDTEIFPKQDKIENGAVGSCINLPYSAEFEKFEEFKRIQSQDIISNEKFYSLLKGYEKNDDTTQTTPSLKKEDPILKLKEVKEGNWHNTFRDAVASMYAKGLSKEAI</sequence>
<protein>
    <recommendedName>
        <fullName evidence="1">TOTE conflict system primase domain-containing protein</fullName>
    </recommendedName>
</protein>
<name>A0A382LL03_9ZZZZ</name>
<reference evidence="2" key="1">
    <citation type="submission" date="2018-05" db="EMBL/GenBank/DDBJ databases">
        <authorList>
            <person name="Lanie J.A."/>
            <person name="Ng W.-L."/>
            <person name="Kazmierczak K.M."/>
            <person name="Andrzejewski T.M."/>
            <person name="Davidsen T.M."/>
            <person name="Wayne K.J."/>
            <person name="Tettelin H."/>
            <person name="Glass J.I."/>
            <person name="Rusch D."/>
            <person name="Podicherti R."/>
            <person name="Tsui H.-C.T."/>
            <person name="Winkler M.E."/>
        </authorList>
    </citation>
    <scope>NUCLEOTIDE SEQUENCE</scope>
</reference>
<dbReference type="InterPro" id="IPR054347">
    <property type="entry name" value="TOTE_primase"/>
</dbReference>